<keyword evidence="1" id="KW-0732">Signal</keyword>
<dbReference type="STRING" id="183.GCA_002009735_03676"/>
<evidence type="ECO:0000256" key="1">
    <source>
        <dbReference type="SAM" id="SignalP"/>
    </source>
</evidence>
<sequence>MLAMQAGCPIMSHMSWSGLFLAAAMTVASPEKEAASTVSVMPPAPVVASARTFGPEEGVADGSQVSDNPDFSYRKTMVFKSSQPSDSTAREARSWLSTAFRGALAGSFELWDFPEPSEEQTEGPWLSLQFMECREHRDRARMRESFAGHPGSSACAVASLYGRGVNSFAVSLTPTKGREEEQATERCISGALPASLQEEEPVKQRACLLDRASTCAVAIVRMERPVSMAAGMGRAALSYLPFSRKDRSPASSFVSVSVSHRSERFLEWSALPGVSSVDLLSGTSQYEEAHQGRGEAGVSEPLAQGLRLLRSAPGILWNLPEQQSCLKEIQV</sequence>
<proteinExistence type="predicted"/>
<reference evidence="2 3" key="1">
    <citation type="submission" date="2011-10" db="EMBL/GenBank/DDBJ databases">
        <title>The Improved High-Quality Draft genome of Leptonema illini DSM 21528.</title>
        <authorList>
            <consortium name="US DOE Joint Genome Institute (JGI-PGF)"/>
            <person name="Lucas S."/>
            <person name="Copeland A."/>
            <person name="Lapidus A."/>
            <person name="Glavina del Rio T."/>
            <person name="Dalin E."/>
            <person name="Tice H."/>
            <person name="Bruce D."/>
            <person name="Goodwin L."/>
            <person name="Pitluck S."/>
            <person name="Peters L."/>
            <person name="Mikhailova N."/>
            <person name="Held B."/>
            <person name="Kyrpides N."/>
            <person name="Mavromatis K."/>
            <person name="Ivanova N."/>
            <person name="Markowitz V."/>
            <person name="Cheng J.-F."/>
            <person name="Hugenholtz P."/>
            <person name="Woyke T."/>
            <person name="Wu D."/>
            <person name="Gronow S."/>
            <person name="Wellnitz S."/>
            <person name="Brambilla E.-M."/>
            <person name="Klenk H.-P."/>
            <person name="Eisen J.A."/>
        </authorList>
    </citation>
    <scope>NUCLEOTIDE SEQUENCE [LARGE SCALE GENOMIC DNA]</scope>
    <source>
        <strain evidence="2 3">DSM 21528</strain>
    </source>
</reference>
<dbReference type="Proteomes" id="UP000005737">
    <property type="component" value="Unassembled WGS sequence"/>
</dbReference>
<gene>
    <name evidence="2" type="ORF">Lepil_4165</name>
</gene>
<accession>H2CLN2</accession>
<evidence type="ECO:0000313" key="2">
    <source>
        <dbReference type="EMBL" id="EHQ04643.1"/>
    </source>
</evidence>
<protein>
    <submittedName>
        <fullName evidence="2">Uncharacterized protein</fullName>
    </submittedName>
</protein>
<evidence type="ECO:0000313" key="3">
    <source>
        <dbReference type="Proteomes" id="UP000005737"/>
    </source>
</evidence>
<organism evidence="2 3">
    <name type="scientific">Leptonema illini DSM 21528</name>
    <dbReference type="NCBI Taxonomy" id="929563"/>
    <lineage>
        <taxon>Bacteria</taxon>
        <taxon>Pseudomonadati</taxon>
        <taxon>Spirochaetota</taxon>
        <taxon>Spirochaetia</taxon>
        <taxon>Leptospirales</taxon>
        <taxon>Leptospiraceae</taxon>
        <taxon>Leptonema</taxon>
    </lineage>
</organism>
<dbReference type="EMBL" id="JH597775">
    <property type="protein sequence ID" value="EHQ04643.1"/>
    <property type="molecule type" value="Genomic_DNA"/>
</dbReference>
<keyword evidence="3" id="KW-1185">Reference proteome</keyword>
<feature type="signal peptide" evidence="1">
    <location>
        <begin position="1"/>
        <end position="22"/>
    </location>
</feature>
<dbReference type="HOGENOM" id="CLU_838869_0_0_12"/>
<feature type="chain" id="PRO_5003560845" evidence="1">
    <location>
        <begin position="23"/>
        <end position="331"/>
    </location>
</feature>
<dbReference type="AlphaFoldDB" id="H2CLN2"/>
<name>H2CLN2_9LEPT</name>